<organism evidence="17 18">
    <name type="scientific">Marinomonas spartinae</name>
    <dbReference type="NCBI Taxonomy" id="1792290"/>
    <lineage>
        <taxon>Bacteria</taxon>
        <taxon>Pseudomonadati</taxon>
        <taxon>Pseudomonadota</taxon>
        <taxon>Gammaproteobacteria</taxon>
        <taxon>Oceanospirillales</taxon>
        <taxon>Oceanospirillaceae</taxon>
        <taxon>Marinomonas</taxon>
    </lineage>
</organism>
<dbReference type="UniPathway" id="UPA00032">
    <property type="reaction ID" value="UER00493"/>
</dbReference>
<evidence type="ECO:0000256" key="4">
    <source>
        <dbReference type="ARBA" id="ARBA00022576"/>
    </source>
</evidence>
<dbReference type="GO" id="GO:0099620">
    <property type="term" value="F:UDP-4-amino-4-deoxy-L-arabinose aminotransferase"/>
    <property type="evidence" value="ECO:0007669"/>
    <property type="project" value="UniProtKB-EC"/>
</dbReference>
<evidence type="ECO:0000256" key="11">
    <source>
        <dbReference type="ARBA" id="ARBA00057776"/>
    </source>
</evidence>
<dbReference type="GO" id="GO:0030170">
    <property type="term" value="F:pyridoxal phosphate binding"/>
    <property type="evidence" value="ECO:0007669"/>
    <property type="project" value="TreeGrafter"/>
</dbReference>
<dbReference type="GO" id="GO:0046677">
    <property type="term" value="P:response to antibiotic"/>
    <property type="evidence" value="ECO:0007669"/>
    <property type="project" value="UniProtKB-KW"/>
</dbReference>
<dbReference type="SUPFAM" id="SSF53383">
    <property type="entry name" value="PLP-dependent transferases"/>
    <property type="match status" value="1"/>
</dbReference>
<evidence type="ECO:0000256" key="10">
    <source>
        <dbReference type="ARBA" id="ARBA00050493"/>
    </source>
</evidence>
<dbReference type="GO" id="GO:0009245">
    <property type="term" value="P:lipid A biosynthetic process"/>
    <property type="evidence" value="ECO:0007669"/>
    <property type="project" value="UniProtKB-KW"/>
</dbReference>
<comment type="cofactor">
    <cofactor evidence="1 14">
        <name>pyridoxal 5'-phosphate</name>
        <dbReference type="ChEBI" id="CHEBI:597326"/>
    </cofactor>
</comment>
<evidence type="ECO:0000256" key="9">
    <source>
        <dbReference type="ARBA" id="ARBA00023251"/>
    </source>
</evidence>
<dbReference type="Proteomes" id="UP000092544">
    <property type="component" value="Unassembled WGS sequence"/>
</dbReference>
<keyword evidence="6 14" id="KW-0663">Pyridoxal phosphate</keyword>
<dbReference type="InterPro" id="IPR015424">
    <property type="entry name" value="PyrdxlP-dep_Trfase"/>
</dbReference>
<dbReference type="NCBIfam" id="NF008658">
    <property type="entry name" value="PRK11658.1"/>
    <property type="match status" value="1"/>
</dbReference>
<evidence type="ECO:0000313" key="17">
    <source>
        <dbReference type="EMBL" id="SBS24867.1"/>
    </source>
</evidence>
<dbReference type="OrthoDB" id="9804264at2"/>
<evidence type="ECO:0000256" key="7">
    <source>
        <dbReference type="ARBA" id="ARBA00022985"/>
    </source>
</evidence>
<dbReference type="InterPro" id="IPR015422">
    <property type="entry name" value="PyrdxlP-dep_Trfase_small"/>
</dbReference>
<dbReference type="Pfam" id="PF01041">
    <property type="entry name" value="DegT_DnrJ_EryC1"/>
    <property type="match status" value="1"/>
</dbReference>
<dbReference type="EMBL" id="FLOB01000001">
    <property type="protein sequence ID" value="SBS24867.1"/>
    <property type="molecule type" value="Genomic_DNA"/>
</dbReference>
<evidence type="ECO:0000256" key="2">
    <source>
        <dbReference type="ARBA" id="ARBA00022516"/>
    </source>
</evidence>
<comment type="subunit">
    <text evidence="14">Homodimer.</text>
</comment>
<comment type="pathway">
    <text evidence="14">Bacterial outer membrane biogenesis; lipopolysaccharide biosynthesis.</text>
</comment>
<dbReference type="GO" id="GO:0016020">
    <property type="term" value="C:membrane"/>
    <property type="evidence" value="ECO:0007669"/>
    <property type="project" value="GOC"/>
</dbReference>
<dbReference type="Gene3D" id="3.40.640.10">
    <property type="entry name" value="Type I PLP-dependent aspartate aminotransferase-like (Major domain)"/>
    <property type="match status" value="1"/>
</dbReference>
<evidence type="ECO:0000256" key="3">
    <source>
        <dbReference type="ARBA" id="ARBA00022556"/>
    </source>
</evidence>
<keyword evidence="2 14" id="KW-0444">Lipid biosynthesis</keyword>
<comment type="similarity">
    <text evidence="13 14">Belongs to the DegT/DnrJ/EryC1 family. ArnB subfamily.</text>
</comment>
<dbReference type="GO" id="GO:0009103">
    <property type="term" value="P:lipopolysaccharide biosynthetic process"/>
    <property type="evidence" value="ECO:0007669"/>
    <property type="project" value="UniProtKB-UniRule"/>
</dbReference>
<comment type="function">
    <text evidence="11 14">Catalyzes the conversion of UDP-4-keto-arabinose (UDP-Ara4O) to UDP-4-amino-4-deoxy-L-arabinose (UDP-L-Ara4N). The modified arabinose is attached to lipid A and is required for resistance to polymyxin and cationic antimicrobial peptides.</text>
</comment>
<keyword evidence="5 14" id="KW-0808">Transferase</keyword>
<evidence type="ECO:0000256" key="16">
    <source>
        <dbReference type="PIRSR" id="PIRSR000390-2"/>
    </source>
</evidence>
<sequence>MPSLEFLPFSRPAIDQDDIAAVAEVLSSGWITTGPKTNALEEAFCDYLGCRHAIAISSATAGMHLTLLALGVGPGDEVITPSQTWVSTANIICLLGATPVFVDVDKDTLMMTADALEQAITSKTKAIVPVHYAGAPVDLNALNAIAKSHNIPLVEDAAHAIGTSYHGTPIGQAGTAIFSLHAIKNVTSAEGGVITTDDDALAEQLRMLRFHGLGVDAFDRQMQGRKPQAEVMIPGFKYNLPDMNAALALGQFARLAKLNQQRADLANVYLEGLKNTPLQPLALVDYPHVHAWHLMIVRIDPETCGLTREQFMAELKERNIGSGIHFRAVHSQHYYRQRFPEISLPNTEWNSSRLCSIPLFPDMTEQDVQRVLDAINDILEK</sequence>
<evidence type="ECO:0000256" key="15">
    <source>
        <dbReference type="PIRSR" id="PIRSR000390-1"/>
    </source>
</evidence>
<accession>A0A1A8T038</accession>
<dbReference type="STRING" id="1792290.MSP8886_00104"/>
<dbReference type="Gene3D" id="3.90.1150.10">
    <property type="entry name" value="Aspartate Aminotransferase, domain 1"/>
    <property type="match status" value="1"/>
</dbReference>
<proteinExistence type="inferred from homology"/>
<evidence type="ECO:0000313" key="18">
    <source>
        <dbReference type="Proteomes" id="UP000092544"/>
    </source>
</evidence>
<protein>
    <recommendedName>
        <fullName evidence="14">UDP-4-amino-4-deoxy-L-arabinose--oxoglutarate aminotransferase</fullName>
        <ecNumber evidence="14">2.6.1.87</ecNumber>
    </recommendedName>
    <alternativeName>
        <fullName evidence="14">UDP-(beta-L-threo-pentapyranosyl-4''-ulose diphosphate) aminotransferase</fullName>
        <shortName evidence="14">UDP-Ara4O aminotransferase</shortName>
    </alternativeName>
    <alternativeName>
        <fullName evidence="14">UDP-4-amino-4-deoxy-L-arabinose aminotransferase</fullName>
    </alternativeName>
</protein>
<evidence type="ECO:0000256" key="1">
    <source>
        <dbReference type="ARBA" id="ARBA00001933"/>
    </source>
</evidence>
<keyword evidence="18" id="KW-1185">Reference proteome</keyword>
<dbReference type="CDD" id="cd00616">
    <property type="entry name" value="AHBA_syn"/>
    <property type="match status" value="1"/>
</dbReference>
<dbReference type="FunFam" id="3.90.1150.10:FF:000030">
    <property type="entry name" value="UDP-4-amino-4-deoxy-L-arabinose--oxoglutarate aminotransferase"/>
    <property type="match status" value="1"/>
</dbReference>
<dbReference type="PANTHER" id="PTHR30244">
    <property type="entry name" value="TRANSAMINASE"/>
    <property type="match status" value="1"/>
</dbReference>
<dbReference type="PANTHER" id="PTHR30244:SF41">
    <property type="entry name" value="UDP-4-AMINO-4-DEOXY-L-ARABINOSE--OXOGLUTARATE AMINOTRANSFERASE"/>
    <property type="match status" value="1"/>
</dbReference>
<keyword evidence="4 14" id="KW-0032">Aminotransferase</keyword>
<name>A0A1A8T038_9GAMM</name>
<comment type="catalytic activity">
    <reaction evidence="10 14">
        <text>UDP-4-amino-4-deoxy-beta-L-arabinose + 2-oxoglutarate = UDP-beta-L-threo-pentopyranos-4-ulose + L-glutamate</text>
        <dbReference type="Rhea" id="RHEA:24710"/>
        <dbReference type="ChEBI" id="CHEBI:16810"/>
        <dbReference type="ChEBI" id="CHEBI:29985"/>
        <dbReference type="ChEBI" id="CHEBI:58708"/>
        <dbReference type="ChEBI" id="CHEBI:58710"/>
        <dbReference type="EC" id="2.6.1.87"/>
    </reaction>
</comment>
<evidence type="ECO:0000256" key="5">
    <source>
        <dbReference type="ARBA" id="ARBA00022679"/>
    </source>
</evidence>
<reference evidence="17 18" key="1">
    <citation type="submission" date="2016-06" db="EMBL/GenBank/DDBJ databases">
        <authorList>
            <person name="Kjaerup R.B."/>
            <person name="Dalgaard T.S."/>
            <person name="Juul-Madsen H.R."/>
        </authorList>
    </citation>
    <scope>NUCLEOTIDE SEQUENCE [LARGE SCALE GENOMIC DNA]</scope>
    <source>
        <strain evidence="17 18">CECT 8886</strain>
    </source>
</reference>
<keyword evidence="3 14" id="KW-0441">Lipid A biosynthesis</keyword>
<feature type="modified residue" description="N6-(pyridoxal phosphate)lysine" evidence="14 16">
    <location>
        <position position="184"/>
    </location>
</feature>
<keyword evidence="9 14" id="KW-0046">Antibiotic resistance</keyword>
<keyword evidence="8 14" id="KW-0443">Lipid metabolism</keyword>
<evidence type="ECO:0000256" key="14">
    <source>
        <dbReference type="HAMAP-Rule" id="MF_01167"/>
    </source>
</evidence>
<dbReference type="InterPro" id="IPR000653">
    <property type="entry name" value="DegT/StrS_aminotransferase"/>
</dbReference>
<comment type="pathway">
    <text evidence="12 14">Nucleotide-sugar biosynthesis; UDP-4-deoxy-4-formamido-beta-L-arabinose biosynthesis; UDP-4-deoxy-4-formamido-beta-L-arabinose from UDP-alpha-D-glucuronate: step 2/3.</text>
</comment>
<evidence type="ECO:0000256" key="6">
    <source>
        <dbReference type="ARBA" id="ARBA00022898"/>
    </source>
</evidence>
<dbReference type="RefSeq" id="WP_067011635.1">
    <property type="nucleotide sequence ID" value="NZ_FLOB01000001.1"/>
</dbReference>
<gene>
    <name evidence="17" type="primary">arnB_1</name>
    <name evidence="14" type="synonym">arnB</name>
    <name evidence="17" type="ORF">MSP8886_00104</name>
</gene>
<dbReference type="UniPathway" id="UPA00030"/>
<dbReference type="PIRSF" id="PIRSF000390">
    <property type="entry name" value="PLP_StrS"/>
    <property type="match status" value="1"/>
</dbReference>
<feature type="active site" description="Proton acceptor" evidence="15">
    <location>
        <position position="184"/>
    </location>
</feature>
<dbReference type="InterPro" id="IPR015421">
    <property type="entry name" value="PyrdxlP-dep_Trfase_major"/>
</dbReference>
<dbReference type="FunFam" id="3.40.640.10:FF:000040">
    <property type="entry name" value="UDP-4-amino-4-deoxy-L-arabinose--oxoglutarate aminotransferase"/>
    <property type="match status" value="1"/>
</dbReference>
<evidence type="ECO:0000256" key="12">
    <source>
        <dbReference type="ARBA" id="ARBA00060687"/>
    </source>
</evidence>
<dbReference type="EC" id="2.6.1.87" evidence="14"/>
<dbReference type="InterPro" id="IPR022850">
    <property type="entry name" value="ArnB_NH2Trfase"/>
</dbReference>
<evidence type="ECO:0000256" key="13">
    <source>
        <dbReference type="ARBA" id="ARBA00061345"/>
    </source>
</evidence>
<evidence type="ECO:0000256" key="8">
    <source>
        <dbReference type="ARBA" id="ARBA00023098"/>
    </source>
</evidence>
<dbReference type="HAMAP" id="MF_01167">
    <property type="entry name" value="ArnB_transfer"/>
    <property type="match status" value="1"/>
</dbReference>
<dbReference type="AlphaFoldDB" id="A0A1A8T038"/>
<keyword evidence="7 14" id="KW-0448">Lipopolysaccharide biosynthesis</keyword>